<feature type="non-terminal residue" evidence="1">
    <location>
        <position position="298"/>
    </location>
</feature>
<organism evidence="1 2">
    <name type="scientific">Opisthorchis viverrini</name>
    <name type="common">Southeast Asian liver fluke</name>
    <dbReference type="NCBI Taxonomy" id="6198"/>
    <lineage>
        <taxon>Eukaryota</taxon>
        <taxon>Metazoa</taxon>
        <taxon>Spiralia</taxon>
        <taxon>Lophotrochozoa</taxon>
        <taxon>Platyhelminthes</taxon>
        <taxon>Trematoda</taxon>
        <taxon>Digenea</taxon>
        <taxon>Opisthorchiida</taxon>
        <taxon>Opisthorchiata</taxon>
        <taxon>Opisthorchiidae</taxon>
        <taxon>Opisthorchis</taxon>
    </lineage>
</organism>
<protein>
    <submittedName>
        <fullName evidence="1">Uncharacterized protein</fullName>
    </submittedName>
</protein>
<evidence type="ECO:0000313" key="2">
    <source>
        <dbReference type="Proteomes" id="UP000054324"/>
    </source>
</evidence>
<dbReference type="CTD" id="20328954"/>
<dbReference type="KEGG" id="ovi:T265_14788"/>
<name>A0A075A5Q7_OPIVI</name>
<dbReference type="EMBL" id="KL596882">
    <property type="protein sequence ID" value="KER22744.1"/>
    <property type="molecule type" value="Genomic_DNA"/>
</dbReference>
<keyword evidence="2" id="KW-1185">Reference proteome</keyword>
<dbReference type="GeneID" id="20328954"/>
<dbReference type="AlphaFoldDB" id="A0A075A5Q7"/>
<accession>A0A075A5Q7</accession>
<evidence type="ECO:0000313" key="1">
    <source>
        <dbReference type="EMBL" id="KER22744.1"/>
    </source>
</evidence>
<gene>
    <name evidence="1" type="ORF">T265_14788</name>
</gene>
<sequence length="298" mass="33404">SVARTRPPPLDFPSLGLGNLAVSQSSCNLRVAWQLGTERSNKRQWSTSAAVNDDDGGAEWLSPVLSPRVITKKETFSCSPLQKPNCHATRTDYGGQDIDMLPNPRQWQWRYVALEPRIFRSIRVAGDPVKIHFNLNHVIQRRKKLSVRVYKGTWWVQKVELLDEAKSAGNIHRLLYGSCRIPSTVERLHSGVEYLEQPFSLPSANSLAFEHAAYTVSGARWLSEGPSLNPTSASRLLPFRLGQPGSISPLVNPSSDISPSHRKHVTAERSFIYLINSLRNASTHIPTILLGPRTFYQF</sequence>
<feature type="non-terminal residue" evidence="1">
    <location>
        <position position="1"/>
    </location>
</feature>
<reference evidence="1 2" key="1">
    <citation type="submission" date="2013-11" db="EMBL/GenBank/DDBJ databases">
        <title>Opisthorchis viverrini - life in the bile duct.</title>
        <authorList>
            <person name="Young N.D."/>
            <person name="Nagarajan N."/>
            <person name="Lin S.J."/>
            <person name="Korhonen P.K."/>
            <person name="Jex A.R."/>
            <person name="Hall R.S."/>
            <person name="Safavi-Hemami H."/>
            <person name="Kaewkong W."/>
            <person name="Bertrand D."/>
            <person name="Gao S."/>
            <person name="Seet Q."/>
            <person name="Wongkham S."/>
            <person name="Teh B.T."/>
            <person name="Wongkham C."/>
            <person name="Intapan P.M."/>
            <person name="Maleewong W."/>
            <person name="Yang X."/>
            <person name="Hu M."/>
            <person name="Wang Z."/>
            <person name="Hofmann A."/>
            <person name="Sternberg P.W."/>
            <person name="Tan P."/>
            <person name="Wang J."/>
            <person name="Gasser R.B."/>
        </authorList>
    </citation>
    <scope>NUCLEOTIDE SEQUENCE [LARGE SCALE GENOMIC DNA]</scope>
</reference>
<proteinExistence type="predicted"/>
<dbReference type="OrthoDB" id="6266369at2759"/>
<dbReference type="Proteomes" id="UP000054324">
    <property type="component" value="Unassembled WGS sequence"/>
</dbReference>
<dbReference type="RefSeq" id="XP_009173517.1">
    <property type="nucleotide sequence ID" value="XM_009175253.1"/>
</dbReference>